<comment type="pathway">
    <text evidence="2 8">Isoprenoid biosynthesis; isopentenyl diphosphate biosynthesis via DXP pathway; isopentenyl diphosphate from 1-deoxy-D-xylulose 5-phosphate: step 4/6.</text>
</comment>
<sequence>MFRIGFGYDVHQLVEGRRLVIGGLEIPHTKGLLGHSDADVLLHAITDAMLGAAALGDIGKLFPDTDMAFKDADSKILLTESYRAVKEKGYTIGNIDATIVAEKPKFRPHIDAMRQVIAELLETDIDQVNIKATTNEKMGYLGREEGIAAQAVVLLNQTN</sequence>
<dbReference type="CDD" id="cd00554">
    <property type="entry name" value="MECDP_synthase"/>
    <property type="match status" value="1"/>
</dbReference>
<evidence type="ECO:0000256" key="8">
    <source>
        <dbReference type="HAMAP-Rule" id="MF_00107"/>
    </source>
</evidence>
<dbReference type="Proteomes" id="UP000295310">
    <property type="component" value="Unassembled WGS sequence"/>
</dbReference>
<dbReference type="InterPro" id="IPR003526">
    <property type="entry name" value="MECDP_synthase"/>
</dbReference>
<dbReference type="PANTHER" id="PTHR43181:SF1">
    <property type="entry name" value="2-C-METHYL-D-ERYTHRITOL 2,4-CYCLODIPHOSPHATE SYNTHASE, CHLOROPLASTIC"/>
    <property type="match status" value="1"/>
</dbReference>
<dbReference type="GO" id="GO:0019288">
    <property type="term" value="P:isopentenyl diphosphate biosynthetic process, methylerythritol 4-phosphate pathway"/>
    <property type="evidence" value="ECO:0007669"/>
    <property type="project" value="UniProtKB-UniRule"/>
</dbReference>
<feature type="binding site" evidence="8">
    <location>
        <begin position="62"/>
        <end position="66"/>
    </location>
    <ligand>
        <name>4-CDP-2-C-methyl-D-erythritol 2-phosphate</name>
        <dbReference type="ChEBI" id="CHEBI:57919"/>
    </ligand>
</feature>
<comment type="caution">
    <text evidence="11">The sequence shown here is derived from an EMBL/GenBank/DDBJ whole genome shotgun (WGS) entry which is preliminary data.</text>
</comment>
<comment type="subunit">
    <text evidence="8">Homotrimer.</text>
</comment>
<feature type="binding site" evidence="8">
    <location>
        <begin position="133"/>
        <end position="136"/>
    </location>
    <ligand>
        <name>4-CDP-2-C-methyl-D-erythritol 2-phosphate</name>
        <dbReference type="ChEBI" id="CHEBI:57919"/>
    </ligand>
</feature>
<feature type="binding site" evidence="8">
    <location>
        <begin position="57"/>
        <end position="59"/>
    </location>
    <ligand>
        <name>4-CDP-2-C-methyl-D-erythritol 2-phosphate</name>
        <dbReference type="ChEBI" id="CHEBI:57919"/>
    </ligand>
</feature>
<dbReference type="FunFam" id="3.30.1330.50:FF:000001">
    <property type="entry name" value="2-C-methyl-D-erythritol 2,4-cyclodiphosphate synthase"/>
    <property type="match status" value="1"/>
</dbReference>
<dbReference type="RefSeq" id="WP_133431827.1">
    <property type="nucleotide sequence ID" value="NZ_SCWA01000008.1"/>
</dbReference>
<feature type="site" description="Transition state stabilizer" evidence="8">
    <location>
        <position position="134"/>
    </location>
</feature>
<evidence type="ECO:0000313" key="11">
    <source>
        <dbReference type="EMBL" id="TDL97910.1"/>
    </source>
</evidence>
<keyword evidence="7 8" id="KW-0456">Lyase</keyword>
<dbReference type="UniPathway" id="UPA00056">
    <property type="reaction ID" value="UER00095"/>
</dbReference>
<dbReference type="EC" id="4.6.1.12" evidence="4 8"/>
<evidence type="ECO:0000313" key="12">
    <source>
        <dbReference type="Proteomes" id="UP000295310"/>
    </source>
</evidence>
<dbReference type="Gene3D" id="3.30.1330.50">
    <property type="entry name" value="2-C-methyl-D-erythritol 2,4-cyclodiphosphate synthase"/>
    <property type="match status" value="1"/>
</dbReference>
<evidence type="ECO:0000256" key="7">
    <source>
        <dbReference type="ARBA" id="ARBA00023239"/>
    </source>
</evidence>
<dbReference type="PANTHER" id="PTHR43181">
    <property type="entry name" value="2-C-METHYL-D-ERYTHRITOL 2,4-CYCLODIPHOSPHATE SYNTHASE, CHLOROPLASTIC"/>
    <property type="match status" value="1"/>
</dbReference>
<feature type="binding site" evidence="8">
    <location>
        <begin position="35"/>
        <end position="36"/>
    </location>
    <ligand>
        <name>4-CDP-2-C-methyl-D-erythritol 2-phosphate</name>
        <dbReference type="ChEBI" id="CHEBI:57919"/>
    </ligand>
</feature>
<evidence type="ECO:0000256" key="3">
    <source>
        <dbReference type="ARBA" id="ARBA00008480"/>
    </source>
</evidence>
<feature type="binding site" evidence="8">
    <location>
        <position position="11"/>
    </location>
    <ligand>
        <name>a divalent metal cation</name>
        <dbReference type="ChEBI" id="CHEBI:60240"/>
    </ligand>
</feature>
<dbReference type="AlphaFoldDB" id="A0A4R6BDP6"/>
<comment type="catalytic activity">
    <reaction evidence="1 8 9">
        <text>4-CDP-2-C-methyl-D-erythritol 2-phosphate = 2-C-methyl-D-erythritol 2,4-cyclic diphosphate + CMP</text>
        <dbReference type="Rhea" id="RHEA:23864"/>
        <dbReference type="ChEBI" id="CHEBI:57919"/>
        <dbReference type="ChEBI" id="CHEBI:58483"/>
        <dbReference type="ChEBI" id="CHEBI:60377"/>
        <dbReference type="EC" id="4.6.1.12"/>
    </reaction>
</comment>
<evidence type="ECO:0000256" key="2">
    <source>
        <dbReference type="ARBA" id="ARBA00004709"/>
    </source>
</evidence>
<dbReference type="Pfam" id="PF02542">
    <property type="entry name" value="YgbB"/>
    <property type="match status" value="1"/>
</dbReference>
<accession>A0A4R6BDP6</accession>
<evidence type="ECO:0000256" key="9">
    <source>
        <dbReference type="RuleBase" id="RU004395"/>
    </source>
</evidence>
<feature type="binding site" evidence="8">
    <location>
        <begin position="9"/>
        <end position="11"/>
    </location>
    <ligand>
        <name>4-CDP-2-C-methyl-D-erythritol 2-phosphate</name>
        <dbReference type="ChEBI" id="CHEBI:57919"/>
    </ligand>
</feature>
<dbReference type="HAMAP" id="MF_00107">
    <property type="entry name" value="IspF"/>
    <property type="match status" value="1"/>
</dbReference>
<name>A0A4R6BDP6_9STAP</name>
<gene>
    <name evidence="8" type="primary">ispF</name>
    <name evidence="11" type="ORF">ERX27_05465</name>
</gene>
<comment type="cofactor">
    <cofactor evidence="8">
        <name>a divalent metal cation</name>
        <dbReference type="ChEBI" id="CHEBI:60240"/>
    </cofactor>
    <text evidence="8">Binds 1 divalent metal cation per subunit.</text>
</comment>
<keyword evidence="12" id="KW-1185">Reference proteome</keyword>
<comment type="similarity">
    <text evidence="3 8 9">Belongs to the IspF family.</text>
</comment>
<feature type="binding site" evidence="8">
    <location>
        <position position="143"/>
    </location>
    <ligand>
        <name>4-CDP-2-C-methyl-D-erythritol 2-phosphate</name>
        <dbReference type="ChEBI" id="CHEBI:57919"/>
    </ligand>
</feature>
<dbReference type="InterPro" id="IPR020555">
    <property type="entry name" value="MECDP_synthase_CS"/>
</dbReference>
<feature type="binding site" evidence="8">
    <location>
        <position position="9"/>
    </location>
    <ligand>
        <name>a divalent metal cation</name>
        <dbReference type="ChEBI" id="CHEBI:60240"/>
    </ligand>
</feature>
<organism evidence="11 12">
    <name type="scientific">Macrococcus brunensis</name>
    <dbReference type="NCBI Taxonomy" id="198483"/>
    <lineage>
        <taxon>Bacteria</taxon>
        <taxon>Bacillati</taxon>
        <taxon>Bacillota</taxon>
        <taxon>Bacilli</taxon>
        <taxon>Bacillales</taxon>
        <taxon>Staphylococcaceae</taxon>
        <taxon>Macrococcus</taxon>
    </lineage>
</organism>
<dbReference type="GO" id="GO:0046872">
    <property type="term" value="F:metal ion binding"/>
    <property type="evidence" value="ECO:0007669"/>
    <property type="project" value="UniProtKB-KW"/>
</dbReference>
<evidence type="ECO:0000256" key="4">
    <source>
        <dbReference type="ARBA" id="ARBA00012579"/>
    </source>
</evidence>
<evidence type="ECO:0000256" key="6">
    <source>
        <dbReference type="ARBA" id="ARBA00023229"/>
    </source>
</evidence>
<keyword evidence="5 8" id="KW-0479">Metal-binding</keyword>
<dbReference type="PROSITE" id="PS01350">
    <property type="entry name" value="ISPF"/>
    <property type="match status" value="1"/>
</dbReference>
<protein>
    <recommendedName>
        <fullName evidence="4 8">2-C-methyl-D-erythritol 2,4-cyclodiphosphate synthase</fullName>
        <shortName evidence="8">MECDP-synthase</shortName>
        <shortName evidence="8">MECPP-synthase</shortName>
        <shortName evidence="8">MECPS</shortName>
        <ecNumber evidence="4 8">4.6.1.12</ecNumber>
    </recommendedName>
</protein>
<dbReference type="OrthoDB" id="9804336at2"/>
<dbReference type="NCBIfam" id="TIGR00151">
    <property type="entry name" value="ispF"/>
    <property type="match status" value="1"/>
</dbReference>
<dbReference type="EMBL" id="SCWA01000008">
    <property type="protein sequence ID" value="TDL97910.1"/>
    <property type="molecule type" value="Genomic_DNA"/>
</dbReference>
<dbReference type="GO" id="GO:0008685">
    <property type="term" value="F:2-C-methyl-D-erythritol 2,4-cyclodiphosphate synthase activity"/>
    <property type="evidence" value="ECO:0007669"/>
    <property type="project" value="UniProtKB-UniRule"/>
</dbReference>
<feature type="site" description="Transition state stabilizer" evidence="8">
    <location>
        <position position="35"/>
    </location>
</feature>
<dbReference type="GO" id="GO:0016114">
    <property type="term" value="P:terpenoid biosynthetic process"/>
    <property type="evidence" value="ECO:0007669"/>
    <property type="project" value="InterPro"/>
</dbReference>
<evidence type="ECO:0000259" key="10">
    <source>
        <dbReference type="Pfam" id="PF02542"/>
    </source>
</evidence>
<evidence type="ECO:0000256" key="1">
    <source>
        <dbReference type="ARBA" id="ARBA00000200"/>
    </source>
</evidence>
<dbReference type="InterPro" id="IPR036571">
    <property type="entry name" value="MECDP_synthase_sf"/>
</dbReference>
<keyword evidence="6 8" id="KW-0414">Isoprene biosynthesis</keyword>
<comment type="function">
    <text evidence="8">Involved in the biosynthesis of isopentenyl diphosphate (IPP) and dimethylallyl diphosphate (DMAPP), two major building blocks of isoprenoid compounds. Catalyzes the conversion of 4-diphosphocytidyl-2-C-methyl-D-erythritol 2-phosphate (CDP-ME2P) to 2-C-methyl-D-erythritol 2,4-cyclodiphosphate (ME-CPP) with a corresponding release of cytidine 5-monophosphate (CMP).</text>
</comment>
<comment type="caution">
    <text evidence="8">Lacks conserved residue(s) required for the propagation of feature annotation.</text>
</comment>
<proteinExistence type="inferred from homology"/>
<reference evidence="11 12" key="1">
    <citation type="submission" date="2019-01" db="EMBL/GenBank/DDBJ databases">
        <title>Draft genome sequences of the type strains of six Macrococcus species.</title>
        <authorList>
            <person name="Mazhar S."/>
            <person name="Altermann E."/>
            <person name="Hill C."/>
            <person name="Mcauliffe O."/>
        </authorList>
    </citation>
    <scope>NUCLEOTIDE SEQUENCE [LARGE SCALE GENOMIC DNA]</scope>
    <source>
        <strain evidence="11 12">CCM4811</strain>
    </source>
</reference>
<feature type="binding site" evidence="8">
    <location>
        <position position="43"/>
    </location>
    <ligand>
        <name>a divalent metal cation</name>
        <dbReference type="ChEBI" id="CHEBI:60240"/>
    </ligand>
</feature>
<dbReference type="SUPFAM" id="SSF69765">
    <property type="entry name" value="IpsF-like"/>
    <property type="match status" value="1"/>
</dbReference>
<feature type="domain" description="2-C-methyl-D-erythritol 2,4-cyclodiphosphate synthase" evidence="10">
    <location>
        <begin position="2"/>
        <end position="155"/>
    </location>
</feature>
<evidence type="ECO:0000256" key="5">
    <source>
        <dbReference type="ARBA" id="ARBA00022723"/>
    </source>
</evidence>